<feature type="chain" id="PRO_5018757072" evidence="5">
    <location>
        <begin position="21"/>
        <end position="431"/>
    </location>
</feature>
<evidence type="ECO:0000313" key="7">
    <source>
        <dbReference type="EMBL" id="QAR31529.1"/>
    </source>
</evidence>
<dbReference type="AlphaFoldDB" id="A0A3R5UYM6"/>
<dbReference type="InterPro" id="IPR050553">
    <property type="entry name" value="Thioredoxin_ResA/DsbE_sf"/>
</dbReference>
<comment type="subcellular location">
    <subcellularLocation>
        <location evidence="1">Cell envelope</location>
    </subcellularLocation>
</comment>
<dbReference type="OrthoDB" id="6399635at2"/>
<dbReference type="GO" id="GO:0017004">
    <property type="term" value="P:cytochrome complex assembly"/>
    <property type="evidence" value="ECO:0007669"/>
    <property type="project" value="UniProtKB-KW"/>
</dbReference>
<name>A0A3R5UYM6_ORNRH</name>
<dbReference type="InterPro" id="IPR017937">
    <property type="entry name" value="Thioredoxin_CS"/>
</dbReference>
<keyword evidence="2" id="KW-0201">Cytochrome c-type biogenesis</keyword>
<proteinExistence type="predicted"/>
<evidence type="ECO:0000256" key="1">
    <source>
        <dbReference type="ARBA" id="ARBA00004196"/>
    </source>
</evidence>
<feature type="signal peptide" evidence="5">
    <location>
        <begin position="1"/>
        <end position="20"/>
    </location>
</feature>
<evidence type="ECO:0000256" key="5">
    <source>
        <dbReference type="SAM" id="SignalP"/>
    </source>
</evidence>
<evidence type="ECO:0000256" key="2">
    <source>
        <dbReference type="ARBA" id="ARBA00022748"/>
    </source>
</evidence>
<dbReference type="Proteomes" id="UP000287701">
    <property type="component" value="Chromosome"/>
</dbReference>
<accession>A0A3R5UYM6</accession>
<feature type="domain" description="Thioredoxin" evidence="6">
    <location>
        <begin position="299"/>
        <end position="431"/>
    </location>
</feature>
<keyword evidence="5" id="KW-0732">Signal</keyword>
<organism evidence="7 8">
    <name type="scientific">Ornithobacterium rhinotracheale</name>
    <dbReference type="NCBI Taxonomy" id="28251"/>
    <lineage>
        <taxon>Bacteria</taxon>
        <taxon>Pseudomonadati</taxon>
        <taxon>Bacteroidota</taxon>
        <taxon>Flavobacteriia</taxon>
        <taxon>Flavobacteriales</taxon>
        <taxon>Weeksellaceae</taxon>
        <taxon>Ornithobacterium</taxon>
    </lineage>
</organism>
<dbReference type="GO" id="GO:0030313">
    <property type="term" value="C:cell envelope"/>
    <property type="evidence" value="ECO:0007669"/>
    <property type="project" value="UniProtKB-SubCell"/>
</dbReference>
<dbReference type="PROSITE" id="PS51352">
    <property type="entry name" value="THIOREDOXIN_2"/>
    <property type="match status" value="1"/>
</dbReference>
<dbReference type="SUPFAM" id="SSF52833">
    <property type="entry name" value="Thioredoxin-like"/>
    <property type="match status" value="1"/>
</dbReference>
<keyword evidence="4" id="KW-0676">Redox-active center</keyword>
<sequence>MMKKICTLLVAICLLQSAQAQFTIKGQLKNYDNKPIVIRVFENGVSHLAQKVETNKDGFFSYTFPKAYKGLINLSLSKGGYQVFADNKDINLSLDVNDPNHSVQYTGGINKEHQEYLNYQNYLNIRDKSLAGLMTFYKPEQEFYKALEKESQRISNMPAFEVKNPDLKYYLTIQELIEKNAEQPGTANEEIKNHLVKDGENLENFGFLRDLTSQYLIGSSRLATTREQAEQLIVQATDDLLDAVGEDTSRGQSVLLTVINLMQASNFKDLAQKYTDRATALTCEINPELKALLKGSNNIQVGKTAPNIVFKSPINGKKSLYDIKADKKLIVFWGSWCGHCQHEMPYVKDFYQRFKKSGGEILAFAVDLQKEDYLPYVKDAGWYNYSDLLKWDSPVVKEFAVDGTPTMILLDKNNKILKIGSRISQFTDYLK</sequence>
<dbReference type="EMBL" id="CP035107">
    <property type="protein sequence ID" value="QAR31529.1"/>
    <property type="molecule type" value="Genomic_DNA"/>
</dbReference>
<gene>
    <name evidence="7" type="ORF">EQP59_09350</name>
</gene>
<evidence type="ECO:0000256" key="4">
    <source>
        <dbReference type="ARBA" id="ARBA00023284"/>
    </source>
</evidence>
<evidence type="ECO:0000259" key="6">
    <source>
        <dbReference type="PROSITE" id="PS51352"/>
    </source>
</evidence>
<evidence type="ECO:0000256" key="3">
    <source>
        <dbReference type="ARBA" id="ARBA00023157"/>
    </source>
</evidence>
<evidence type="ECO:0000313" key="8">
    <source>
        <dbReference type="Proteomes" id="UP000287701"/>
    </source>
</evidence>
<reference evidence="7 8" key="1">
    <citation type="submission" date="2019-01" db="EMBL/GenBank/DDBJ databases">
        <title>Whole Genome of Ornithobacterium rhinotracheale FARPER-174b.</title>
        <authorList>
            <person name="Tataje-Lavanda L.A."/>
            <person name="Montalvan A."/>
            <person name="Montesinos R."/>
            <person name="Zimic M."/>
            <person name="Fernandez-Sanchez M."/>
            <person name="Fernandez-Diaz M."/>
        </authorList>
    </citation>
    <scope>NUCLEOTIDE SEQUENCE [LARGE SCALE GENOMIC DNA]</scope>
    <source>
        <strain evidence="7 8">FARPER-174b</strain>
    </source>
</reference>
<dbReference type="Gene3D" id="3.40.30.10">
    <property type="entry name" value="Glutaredoxin"/>
    <property type="match status" value="1"/>
</dbReference>
<dbReference type="PROSITE" id="PS00194">
    <property type="entry name" value="THIOREDOXIN_1"/>
    <property type="match status" value="1"/>
</dbReference>
<dbReference type="CDD" id="cd02966">
    <property type="entry name" value="TlpA_like_family"/>
    <property type="match status" value="1"/>
</dbReference>
<keyword evidence="3" id="KW-1015">Disulfide bond</keyword>
<dbReference type="InterPro" id="IPR012336">
    <property type="entry name" value="Thioredoxin-like_fold"/>
</dbReference>
<protein>
    <submittedName>
        <fullName evidence="7">AhpC/TSA family protein</fullName>
    </submittedName>
</protein>
<dbReference type="RefSeq" id="WP_128501946.1">
    <property type="nucleotide sequence ID" value="NZ_CP035107.1"/>
</dbReference>
<dbReference type="InterPro" id="IPR013766">
    <property type="entry name" value="Thioredoxin_domain"/>
</dbReference>
<dbReference type="InterPro" id="IPR036249">
    <property type="entry name" value="Thioredoxin-like_sf"/>
</dbReference>
<dbReference type="PANTHER" id="PTHR42852:SF6">
    <property type="entry name" value="THIOL:DISULFIDE INTERCHANGE PROTEIN DSBE"/>
    <property type="match status" value="1"/>
</dbReference>
<dbReference type="PANTHER" id="PTHR42852">
    <property type="entry name" value="THIOL:DISULFIDE INTERCHANGE PROTEIN DSBE"/>
    <property type="match status" value="1"/>
</dbReference>
<dbReference type="Pfam" id="PF13905">
    <property type="entry name" value="Thioredoxin_8"/>
    <property type="match status" value="1"/>
</dbReference>